<dbReference type="OrthoDB" id="9802793at2"/>
<dbReference type="Proteomes" id="UP000460290">
    <property type="component" value="Unassembled WGS sequence"/>
</dbReference>
<keyword evidence="1" id="KW-0732">Signal</keyword>
<comment type="caution">
    <text evidence="2">The sequence shown here is derived from an EMBL/GenBank/DDBJ whole genome shotgun (WGS) entry which is preliminary data.</text>
</comment>
<dbReference type="EMBL" id="WTYZ01000001">
    <property type="protein sequence ID" value="MXO82229.1"/>
    <property type="molecule type" value="Genomic_DNA"/>
</dbReference>
<keyword evidence="2" id="KW-0378">Hydrolase</keyword>
<reference evidence="2 3" key="1">
    <citation type="submission" date="2019-12" db="EMBL/GenBank/DDBJ databases">
        <title>Genomic-based taxomic classification of the family Erythrobacteraceae.</title>
        <authorList>
            <person name="Xu L."/>
        </authorList>
    </citation>
    <scope>NUCLEOTIDE SEQUENCE [LARGE SCALE GENOMIC DNA]</scope>
    <source>
        <strain evidence="2 3">KCTC 42006</strain>
    </source>
</reference>
<dbReference type="SUPFAM" id="SSF51338">
    <property type="entry name" value="Composite domain of metallo-dependent hydrolases"/>
    <property type="match status" value="1"/>
</dbReference>
<dbReference type="PANTHER" id="PTHR43135:SF3">
    <property type="entry name" value="ALPHA-D-RIBOSE 1-METHYLPHOSPHONATE 5-TRIPHOSPHATE DIPHOSPHATASE"/>
    <property type="match status" value="1"/>
</dbReference>
<dbReference type="GO" id="GO:0016810">
    <property type="term" value="F:hydrolase activity, acting on carbon-nitrogen (but not peptide) bonds"/>
    <property type="evidence" value="ECO:0007669"/>
    <property type="project" value="InterPro"/>
</dbReference>
<gene>
    <name evidence="2" type="ORF">GRI35_02420</name>
</gene>
<accession>A0A844Z8J5</accession>
<keyword evidence="3" id="KW-1185">Reference proteome</keyword>
<evidence type="ECO:0000313" key="2">
    <source>
        <dbReference type="EMBL" id="MXO82229.1"/>
    </source>
</evidence>
<dbReference type="InterPro" id="IPR011059">
    <property type="entry name" value="Metal-dep_hydrolase_composite"/>
</dbReference>
<name>A0A844Z8J5_9SPHN</name>
<dbReference type="InterPro" id="IPR032466">
    <property type="entry name" value="Metal_Hydrolase"/>
</dbReference>
<evidence type="ECO:0000313" key="3">
    <source>
        <dbReference type="Proteomes" id="UP000460290"/>
    </source>
</evidence>
<proteinExistence type="predicted"/>
<evidence type="ECO:0000256" key="1">
    <source>
        <dbReference type="SAM" id="SignalP"/>
    </source>
</evidence>
<organism evidence="2 3">
    <name type="scientific">Pontixanthobacter aestiaquae</name>
    <dbReference type="NCBI Taxonomy" id="1509367"/>
    <lineage>
        <taxon>Bacteria</taxon>
        <taxon>Pseudomonadati</taxon>
        <taxon>Pseudomonadota</taxon>
        <taxon>Alphaproteobacteria</taxon>
        <taxon>Sphingomonadales</taxon>
        <taxon>Erythrobacteraceae</taxon>
        <taxon>Pontixanthobacter</taxon>
    </lineage>
</organism>
<protein>
    <submittedName>
        <fullName evidence="2">Amidohydrolase family protein</fullName>
    </submittedName>
</protein>
<dbReference type="PANTHER" id="PTHR43135">
    <property type="entry name" value="ALPHA-D-RIBOSE 1-METHYLPHOSPHONATE 5-TRIPHOSPHATE DIPHOSPHATASE"/>
    <property type="match status" value="1"/>
</dbReference>
<dbReference type="InterPro" id="IPR051781">
    <property type="entry name" value="Metallo-dep_Hydrolase"/>
</dbReference>
<sequence length="451" mass="46918">MKRLFTLAAACSALAFTASVAAQDVTIINAKLAIGDGSEPINGGVIRIRGGTIVLVDSGDGETLGSSDDYLDVSRRDASGQPLVISVPVIDAKGAWVTPGIFAAVTDIGVFDVSGVRNSNDGGASDSRFSAALDISQAINPASEHIAVSRAGGVTRATVAHAPGDSIFAGQGATIDLGVDPEPITQARSFQMVVLGERGARIAGGGRTASNLELRNAMAEAQAYVAGAWEGEDALLTRPDVQSLVPVISGKQKLYIHAERASDIRKVIALKQEFPKLDIVLLGASEGWLAANALAASGIPVIADPLDDLPSSFEQLAATQSNVGRMRQAGVKVAIGGIGAFEQPRNLTQYAGNLVALSKVPRASGLTWGQAFASITSIPAEISGLGGKAGILQAGAMGDVVMWDGDPLELSSNPTRVFIDGIEQPLSNHQTRLRDRYRDLDESDLPKAYDW</sequence>
<feature type="signal peptide" evidence="1">
    <location>
        <begin position="1"/>
        <end position="21"/>
    </location>
</feature>
<feature type="chain" id="PRO_5032597077" evidence="1">
    <location>
        <begin position="22"/>
        <end position="451"/>
    </location>
</feature>
<dbReference type="Gene3D" id="3.20.20.140">
    <property type="entry name" value="Metal-dependent hydrolases"/>
    <property type="match status" value="1"/>
</dbReference>
<dbReference type="SUPFAM" id="SSF51556">
    <property type="entry name" value="Metallo-dependent hydrolases"/>
    <property type="match status" value="1"/>
</dbReference>
<dbReference type="RefSeq" id="WP_160612564.1">
    <property type="nucleotide sequence ID" value="NZ_JAUFQM010000001.1"/>
</dbReference>
<dbReference type="AlphaFoldDB" id="A0A844Z8J5"/>